<keyword evidence="1" id="KW-0732">Signal</keyword>
<comment type="caution">
    <text evidence="2">The sequence shown here is derived from an EMBL/GenBank/DDBJ whole genome shotgun (WGS) entry which is preliminary data.</text>
</comment>
<gene>
    <name evidence="2" type="ORF">E6Q54_01410</name>
</gene>
<proteinExistence type="predicted"/>
<accession>A0A5C7YD72</accession>
<evidence type="ECO:0000313" key="2">
    <source>
        <dbReference type="EMBL" id="TXI59955.1"/>
    </source>
</evidence>
<organism evidence="2 3">
    <name type="scientific">Mycolicibacter arupensis</name>
    <dbReference type="NCBI Taxonomy" id="342002"/>
    <lineage>
        <taxon>Bacteria</taxon>
        <taxon>Bacillati</taxon>
        <taxon>Actinomycetota</taxon>
        <taxon>Actinomycetes</taxon>
        <taxon>Mycobacteriales</taxon>
        <taxon>Mycobacteriaceae</taxon>
        <taxon>Mycolicibacter</taxon>
    </lineage>
</organism>
<sequence length="107" mass="11073">MLKFVITLAVAATALTAATGIAQADPDPHMPDLAAGKCVKGVSDMGMVKHCLGEPYPDGTYWMENLWTTPLPVIGAQPYQSNGVHCVVGEYPNFVNPAPEGGCGGAA</sequence>
<dbReference type="AlphaFoldDB" id="A0A5C7YD72"/>
<evidence type="ECO:0000313" key="3">
    <source>
        <dbReference type="Proteomes" id="UP000321797"/>
    </source>
</evidence>
<feature type="chain" id="PRO_5022890809" evidence="1">
    <location>
        <begin position="25"/>
        <end position="107"/>
    </location>
</feature>
<dbReference type="EMBL" id="SSGD01000008">
    <property type="protein sequence ID" value="TXI59955.1"/>
    <property type="molecule type" value="Genomic_DNA"/>
</dbReference>
<dbReference type="Proteomes" id="UP000321797">
    <property type="component" value="Unassembled WGS sequence"/>
</dbReference>
<protein>
    <submittedName>
        <fullName evidence="2">Uncharacterized protein</fullName>
    </submittedName>
</protein>
<feature type="signal peptide" evidence="1">
    <location>
        <begin position="1"/>
        <end position="24"/>
    </location>
</feature>
<evidence type="ECO:0000256" key="1">
    <source>
        <dbReference type="SAM" id="SignalP"/>
    </source>
</evidence>
<reference evidence="2 3" key="1">
    <citation type="submission" date="2018-09" db="EMBL/GenBank/DDBJ databases">
        <title>Metagenome Assembled Genomes from an Advanced Water Purification Facility.</title>
        <authorList>
            <person name="Stamps B.W."/>
            <person name="Spear J.R."/>
        </authorList>
    </citation>
    <scope>NUCLEOTIDE SEQUENCE [LARGE SCALE GENOMIC DNA]</scope>
    <source>
        <strain evidence="2">Bin_29_2</strain>
    </source>
</reference>
<dbReference type="RefSeq" id="WP_276758920.1">
    <property type="nucleotide sequence ID" value="NZ_SSGD01000008.1"/>
</dbReference>
<name>A0A5C7YD72_9MYCO</name>